<protein>
    <recommendedName>
        <fullName evidence="4 5">dTDP-4-dehydrorhamnose 3,5-epimerase</fullName>
        <ecNumber evidence="3 5">5.1.3.13</ecNumber>
    </recommendedName>
    <alternativeName>
        <fullName evidence="5">Thymidine diphospho-4-keto-rhamnose 3,5-epimerase</fullName>
    </alternativeName>
</protein>
<comment type="subunit">
    <text evidence="5">Homodimer.</text>
</comment>
<comment type="pathway">
    <text evidence="5">Carbohydrate biosynthesis; dTDP-L-rhamnose biosynthesis.</text>
</comment>
<evidence type="ECO:0000313" key="6">
    <source>
        <dbReference type="EMBL" id="MDR6584389.1"/>
    </source>
</evidence>
<name>A0ABU1PEW3_9BURK</name>
<sequence length="181" mass="20455">MLVTPTPLAGLMLIQPQVFSDSRGFFYESFNERDFRARTGADVRFVQDNHSLSARGVVRGLHYQLPQAQGKLVRVTRGAVLDVVLDIRRSSPTFGQWFSQVLSASNQLQLWLPAGFAHGFSVLEDETECLYKTTDYWMPEQEHTILWNDPALAIDWQLQGEAILSDKDRNGIPLAQAAVFE</sequence>
<gene>
    <name evidence="6" type="ORF">J2W50_002599</name>
</gene>
<evidence type="ECO:0000256" key="1">
    <source>
        <dbReference type="ARBA" id="ARBA00001298"/>
    </source>
</evidence>
<dbReference type="InterPro" id="IPR000888">
    <property type="entry name" value="RmlC-like"/>
</dbReference>
<dbReference type="PANTHER" id="PTHR21047">
    <property type="entry name" value="DTDP-6-DEOXY-D-GLUCOSE-3,5 EPIMERASE"/>
    <property type="match status" value="1"/>
</dbReference>
<evidence type="ECO:0000256" key="3">
    <source>
        <dbReference type="ARBA" id="ARBA00012098"/>
    </source>
</evidence>
<keyword evidence="7" id="KW-1185">Reference proteome</keyword>
<dbReference type="Proteomes" id="UP001260715">
    <property type="component" value="Unassembled WGS sequence"/>
</dbReference>
<dbReference type="EC" id="5.1.3.13" evidence="3 5"/>
<comment type="caution">
    <text evidence="6">The sequence shown here is derived from an EMBL/GenBank/DDBJ whole genome shotgun (WGS) entry which is preliminary data.</text>
</comment>
<dbReference type="GO" id="GO:0008830">
    <property type="term" value="F:dTDP-4-dehydrorhamnose 3,5-epimerase activity"/>
    <property type="evidence" value="ECO:0007669"/>
    <property type="project" value="UniProtKB-EC"/>
</dbReference>
<keyword evidence="5 6" id="KW-0413">Isomerase</keyword>
<evidence type="ECO:0000313" key="7">
    <source>
        <dbReference type="Proteomes" id="UP001260715"/>
    </source>
</evidence>
<evidence type="ECO:0000256" key="4">
    <source>
        <dbReference type="ARBA" id="ARBA00019595"/>
    </source>
</evidence>
<evidence type="ECO:0000256" key="2">
    <source>
        <dbReference type="ARBA" id="ARBA00001997"/>
    </source>
</evidence>
<reference evidence="6 7" key="1">
    <citation type="submission" date="2023-07" db="EMBL/GenBank/DDBJ databases">
        <title>Sorghum-associated microbial communities from plants grown in Nebraska, USA.</title>
        <authorList>
            <person name="Schachtman D."/>
        </authorList>
    </citation>
    <scope>NUCLEOTIDE SEQUENCE [LARGE SCALE GENOMIC DNA]</scope>
    <source>
        <strain evidence="6 7">596</strain>
    </source>
</reference>
<dbReference type="SUPFAM" id="SSF51182">
    <property type="entry name" value="RmlC-like cupins"/>
    <property type="match status" value="1"/>
</dbReference>
<dbReference type="InterPro" id="IPR011051">
    <property type="entry name" value="RmlC_Cupin_sf"/>
</dbReference>
<dbReference type="PANTHER" id="PTHR21047:SF2">
    <property type="entry name" value="THYMIDINE DIPHOSPHO-4-KETO-RHAMNOSE 3,5-EPIMERASE"/>
    <property type="match status" value="1"/>
</dbReference>
<dbReference type="Gene3D" id="2.60.120.10">
    <property type="entry name" value="Jelly Rolls"/>
    <property type="match status" value="1"/>
</dbReference>
<organism evidence="6 7">
    <name type="scientific">Herbaspirillum frisingense</name>
    <dbReference type="NCBI Taxonomy" id="92645"/>
    <lineage>
        <taxon>Bacteria</taxon>
        <taxon>Pseudomonadati</taxon>
        <taxon>Pseudomonadota</taxon>
        <taxon>Betaproteobacteria</taxon>
        <taxon>Burkholderiales</taxon>
        <taxon>Oxalobacteraceae</taxon>
        <taxon>Herbaspirillum</taxon>
    </lineage>
</organism>
<comment type="function">
    <text evidence="2 5">Catalyzes the epimerization of the C3' and C5'positions of dTDP-6-deoxy-D-xylo-4-hexulose, forming dTDP-6-deoxy-L-lyxo-4-hexulose.</text>
</comment>
<dbReference type="Pfam" id="PF00908">
    <property type="entry name" value="dTDP_sugar_isom"/>
    <property type="match status" value="1"/>
</dbReference>
<dbReference type="NCBIfam" id="TIGR01221">
    <property type="entry name" value="rmlC"/>
    <property type="match status" value="1"/>
</dbReference>
<dbReference type="InterPro" id="IPR014710">
    <property type="entry name" value="RmlC-like_jellyroll"/>
</dbReference>
<dbReference type="EMBL" id="JAVDSJ010000003">
    <property type="protein sequence ID" value="MDR6584389.1"/>
    <property type="molecule type" value="Genomic_DNA"/>
</dbReference>
<dbReference type="CDD" id="cd00438">
    <property type="entry name" value="cupin_RmlC"/>
    <property type="match status" value="1"/>
</dbReference>
<comment type="similarity">
    <text evidence="5">Belongs to the dTDP-4-dehydrorhamnose 3,5-epimerase family.</text>
</comment>
<evidence type="ECO:0000256" key="5">
    <source>
        <dbReference type="RuleBase" id="RU364069"/>
    </source>
</evidence>
<proteinExistence type="inferred from homology"/>
<comment type="catalytic activity">
    <reaction evidence="1 5">
        <text>dTDP-4-dehydro-6-deoxy-alpha-D-glucose = dTDP-4-dehydro-beta-L-rhamnose</text>
        <dbReference type="Rhea" id="RHEA:16969"/>
        <dbReference type="ChEBI" id="CHEBI:57649"/>
        <dbReference type="ChEBI" id="CHEBI:62830"/>
        <dbReference type="EC" id="5.1.3.13"/>
    </reaction>
</comment>
<dbReference type="RefSeq" id="WP_102662767.1">
    <property type="nucleotide sequence ID" value="NZ_JAVDSJ010000003.1"/>
</dbReference>
<accession>A0ABU1PEW3</accession>